<feature type="domain" description="ABC3 transporter permease C-terminal" evidence="8">
    <location>
        <begin position="290"/>
        <end position="407"/>
    </location>
</feature>
<dbReference type="RefSeq" id="WP_092739122.1">
    <property type="nucleotide sequence ID" value="NZ_FMZC01000001.1"/>
</dbReference>
<dbReference type="EMBL" id="FMZC01000001">
    <property type="protein sequence ID" value="SDB99479.1"/>
    <property type="molecule type" value="Genomic_DNA"/>
</dbReference>
<feature type="domain" description="MacB-like periplasmic core" evidence="9">
    <location>
        <begin position="23"/>
        <end position="236"/>
    </location>
</feature>
<organism evidence="10 11">
    <name type="scientific">Paracidovorax valerianellae</name>
    <dbReference type="NCBI Taxonomy" id="187868"/>
    <lineage>
        <taxon>Bacteria</taxon>
        <taxon>Pseudomonadati</taxon>
        <taxon>Pseudomonadota</taxon>
        <taxon>Betaproteobacteria</taxon>
        <taxon>Burkholderiales</taxon>
        <taxon>Comamonadaceae</taxon>
        <taxon>Paracidovorax</taxon>
    </lineage>
</organism>
<comment type="subcellular location">
    <subcellularLocation>
        <location evidence="1">Cell membrane</location>
        <topology evidence="1">Multi-pass membrane protein</topology>
    </subcellularLocation>
</comment>
<proteinExistence type="inferred from homology"/>
<feature type="transmembrane region" description="Helical" evidence="7">
    <location>
        <begin position="20"/>
        <end position="42"/>
    </location>
</feature>
<dbReference type="PANTHER" id="PTHR30572:SF4">
    <property type="entry name" value="ABC TRANSPORTER PERMEASE YTRF"/>
    <property type="match status" value="1"/>
</dbReference>
<keyword evidence="11" id="KW-1185">Reference proteome</keyword>
<evidence type="ECO:0000259" key="8">
    <source>
        <dbReference type="Pfam" id="PF02687"/>
    </source>
</evidence>
<comment type="similarity">
    <text evidence="6">Belongs to the ABC-4 integral membrane protein family.</text>
</comment>
<sequence length="416" mass="43619">MKNIANGLRLSWRYLWSRPLPAALNLLLLSLGLAAVTLVLLVSRQIDDAFERDVQGIDLVVGAKGSPLQLILAGVFHIDVPPGNIALADFEALAKQPLVAEAIPLSLGDSFSGYRIVGTTPQYPEHYGASLAQGRLWQQPMEAVLGATVARAMASAAQDAPPGQGDALLGRRFVGSHGLAGGGHAHGDHPYTVAGVLAACGCVLDRLVLTATESVWTVHETAQADDPDDLEALRQEREVTLALVRYRSPLAAVTLPRYINANTPMQAAAPAVEVTRLLRLLGVGADVLKAFGAVLLGVAALSVFIALWNAVRERRADLAMLRMLGASPARVGGLLLAEALWLALLASALGLAGGHALAAVVGWMLQAQNAMPVTGALWLPEEWAVPGLAVAVAFVAALLPAVQAYRVDVADLLARP</sequence>
<evidence type="ECO:0000256" key="6">
    <source>
        <dbReference type="ARBA" id="ARBA00038076"/>
    </source>
</evidence>
<evidence type="ECO:0000256" key="2">
    <source>
        <dbReference type="ARBA" id="ARBA00022475"/>
    </source>
</evidence>
<protein>
    <submittedName>
        <fullName evidence="10">Putative ABC transport system permease protein</fullName>
    </submittedName>
</protein>
<dbReference type="OrthoDB" id="9784014at2"/>
<dbReference type="AlphaFoldDB" id="A0A1G6HYV4"/>
<evidence type="ECO:0000256" key="5">
    <source>
        <dbReference type="ARBA" id="ARBA00023136"/>
    </source>
</evidence>
<evidence type="ECO:0000256" key="3">
    <source>
        <dbReference type="ARBA" id="ARBA00022692"/>
    </source>
</evidence>
<evidence type="ECO:0000259" key="9">
    <source>
        <dbReference type="Pfam" id="PF12704"/>
    </source>
</evidence>
<dbReference type="GO" id="GO:0022857">
    <property type="term" value="F:transmembrane transporter activity"/>
    <property type="evidence" value="ECO:0007669"/>
    <property type="project" value="TreeGrafter"/>
</dbReference>
<keyword evidence="5 7" id="KW-0472">Membrane</keyword>
<dbReference type="STRING" id="187868.SAMN05192589_10125"/>
<dbReference type="PANTHER" id="PTHR30572">
    <property type="entry name" value="MEMBRANE COMPONENT OF TRANSPORTER-RELATED"/>
    <property type="match status" value="1"/>
</dbReference>
<dbReference type="GO" id="GO:0005886">
    <property type="term" value="C:plasma membrane"/>
    <property type="evidence" value="ECO:0007669"/>
    <property type="project" value="UniProtKB-SubCell"/>
</dbReference>
<feature type="transmembrane region" description="Helical" evidence="7">
    <location>
        <begin position="332"/>
        <end position="363"/>
    </location>
</feature>
<dbReference type="Pfam" id="PF02687">
    <property type="entry name" value="FtsX"/>
    <property type="match status" value="1"/>
</dbReference>
<evidence type="ECO:0000313" key="11">
    <source>
        <dbReference type="Proteomes" id="UP000198781"/>
    </source>
</evidence>
<dbReference type="Proteomes" id="UP000198781">
    <property type="component" value="Unassembled WGS sequence"/>
</dbReference>
<name>A0A1G6HYV4_9BURK</name>
<accession>A0A1G6HYV4</accession>
<reference evidence="10 11" key="1">
    <citation type="submission" date="2016-10" db="EMBL/GenBank/DDBJ databases">
        <authorList>
            <person name="de Groot N.N."/>
        </authorList>
    </citation>
    <scope>NUCLEOTIDE SEQUENCE [LARGE SCALE GENOMIC DNA]</scope>
    <source>
        <strain evidence="10 11">DSM 16619</strain>
    </source>
</reference>
<dbReference type="InterPro" id="IPR050250">
    <property type="entry name" value="Macrolide_Exporter_MacB"/>
</dbReference>
<evidence type="ECO:0000256" key="1">
    <source>
        <dbReference type="ARBA" id="ARBA00004651"/>
    </source>
</evidence>
<dbReference type="InterPro" id="IPR003838">
    <property type="entry name" value="ABC3_permease_C"/>
</dbReference>
<feature type="transmembrane region" description="Helical" evidence="7">
    <location>
        <begin position="290"/>
        <end position="311"/>
    </location>
</feature>
<feature type="transmembrane region" description="Helical" evidence="7">
    <location>
        <begin position="383"/>
        <end position="405"/>
    </location>
</feature>
<keyword evidence="2" id="KW-1003">Cell membrane</keyword>
<dbReference type="Pfam" id="PF12704">
    <property type="entry name" value="MacB_PCD"/>
    <property type="match status" value="1"/>
</dbReference>
<evidence type="ECO:0000256" key="7">
    <source>
        <dbReference type="SAM" id="Phobius"/>
    </source>
</evidence>
<keyword evidence="4 7" id="KW-1133">Transmembrane helix</keyword>
<keyword evidence="3 7" id="KW-0812">Transmembrane</keyword>
<dbReference type="InterPro" id="IPR025857">
    <property type="entry name" value="MacB_PCD"/>
</dbReference>
<gene>
    <name evidence="10" type="ORF">SAMN05192589_10125</name>
</gene>
<evidence type="ECO:0000256" key="4">
    <source>
        <dbReference type="ARBA" id="ARBA00022989"/>
    </source>
</evidence>
<evidence type="ECO:0000313" key="10">
    <source>
        <dbReference type="EMBL" id="SDB99479.1"/>
    </source>
</evidence>